<comment type="subcellular location">
    <subcellularLocation>
        <location evidence="1">Membrane</location>
    </subcellularLocation>
</comment>
<protein>
    <recommendedName>
        <fullName evidence="6">G-protein coupled receptors family 1 profile domain-containing protein</fullName>
    </recommendedName>
</protein>
<name>E4YBE4_OIKDI</name>
<gene>
    <name evidence="7" type="ORF">GSOID_T00020740001</name>
</gene>
<reference evidence="7" key="1">
    <citation type="journal article" date="2010" name="Science">
        <title>Plasticity of animal genome architecture unmasked by rapid evolution of a pelagic tunicate.</title>
        <authorList>
            <person name="Denoeud F."/>
            <person name="Henriet S."/>
            <person name="Mungpakdee S."/>
            <person name="Aury J.M."/>
            <person name="Da Silva C."/>
            <person name="Brinkmann H."/>
            <person name="Mikhaleva J."/>
            <person name="Olsen L.C."/>
            <person name="Jubin C."/>
            <person name="Canestro C."/>
            <person name="Bouquet J.M."/>
            <person name="Danks G."/>
            <person name="Poulain J."/>
            <person name="Campsteijn C."/>
            <person name="Adamski M."/>
            <person name="Cross I."/>
            <person name="Yadetie F."/>
            <person name="Muffato M."/>
            <person name="Louis A."/>
            <person name="Butcher S."/>
            <person name="Tsagkogeorga G."/>
            <person name="Konrad A."/>
            <person name="Singh S."/>
            <person name="Jensen M.F."/>
            <person name="Cong E.H."/>
            <person name="Eikeseth-Otteraa H."/>
            <person name="Noel B."/>
            <person name="Anthouard V."/>
            <person name="Porcel B.M."/>
            <person name="Kachouri-Lafond R."/>
            <person name="Nishino A."/>
            <person name="Ugolini M."/>
            <person name="Chourrout P."/>
            <person name="Nishida H."/>
            <person name="Aasland R."/>
            <person name="Huzurbazar S."/>
            <person name="Westhof E."/>
            <person name="Delsuc F."/>
            <person name="Lehrach H."/>
            <person name="Reinhardt R."/>
            <person name="Weissenbach J."/>
            <person name="Roy S.W."/>
            <person name="Artiguenave F."/>
            <person name="Postlethwait J.H."/>
            <person name="Manak J.R."/>
            <person name="Thompson E.M."/>
            <person name="Jaillon O."/>
            <person name="Du Pasquier L."/>
            <person name="Boudinot P."/>
            <person name="Liberles D.A."/>
            <person name="Volff J.N."/>
            <person name="Philippe H."/>
            <person name="Lenhard B."/>
            <person name="Roest Crollius H."/>
            <person name="Wincker P."/>
            <person name="Chourrout D."/>
        </authorList>
    </citation>
    <scope>NUCLEOTIDE SEQUENCE [LARGE SCALE GENOMIC DNA]</scope>
</reference>
<dbReference type="Pfam" id="PF00001">
    <property type="entry name" value="7tm_1"/>
    <property type="match status" value="1"/>
</dbReference>
<dbReference type="PRINTS" id="PR00237">
    <property type="entry name" value="GPCRRHODOPSN"/>
</dbReference>
<evidence type="ECO:0000256" key="4">
    <source>
        <dbReference type="ARBA" id="ARBA00023136"/>
    </source>
</evidence>
<dbReference type="Gene3D" id="1.20.1070.10">
    <property type="entry name" value="Rhodopsin 7-helix transmembrane proteins"/>
    <property type="match status" value="1"/>
</dbReference>
<dbReference type="GO" id="GO:0016020">
    <property type="term" value="C:membrane"/>
    <property type="evidence" value="ECO:0007669"/>
    <property type="project" value="UniProtKB-SubCell"/>
</dbReference>
<sequence>MIEFNIGYMSEAREDNDIATMAFCGPENWVLHWRIVRSILLFFVPLLIIISSYTTVYLKITMHMKKVNFKSAKAQEGILKLLIALMVSYIIAWMPYHTSKIYFMLDTDPTSVKHSLIRILIDPF</sequence>
<evidence type="ECO:0000259" key="6">
    <source>
        <dbReference type="PROSITE" id="PS50262"/>
    </source>
</evidence>
<feature type="domain" description="G-protein coupled receptors family 1 profile" evidence="6">
    <location>
        <begin position="1"/>
        <end position="124"/>
    </location>
</feature>
<dbReference type="AlphaFoldDB" id="E4YBE4"/>
<evidence type="ECO:0000256" key="2">
    <source>
        <dbReference type="ARBA" id="ARBA00022692"/>
    </source>
</evidence>
<dbReference type="InterPro" id="IPR000276">
    <property type="entry name" value="GPCR_Rhodpsn"/>
</dbReference>
<keyword evidence="4 5" id="KW-0472">Membrane</keyword>
<accession>E4YBE4</accession>
<feature type="transmembrane region" description="Helical" evidence="5">
    <location>
        <begin position="78"/>
        <end position="96"/>
    </location>
</feature>
<evidence type="ECO:0000256" key="3">
    <source>
        <dbReference type="ARBA" id="ARBA00022989"/>
    </source>
</evidence>
<proteinExistence type="predicted"/>
<organism evidence="7">
    <name type="scientific">Oikopleura dioica</name>
    <name type="common">Tunicate</name>
    <dbReference type="NCBI Taxonomy" id="34765"/>
    <lineage>
        <taxon>Eukaryota</taxon>
        <taxon>Metazoa</taxon>
        <taxon>Chordata</taxon>
        <taxon>Tunicata</taxon>
        <taxon>Appendicularia</taxon>
        <taxon>Copelata</taxon>
        <taxon>Oikopleuridae</taxon>
        <taxon>Oikopleura</taxon>
    </lineage>
</organism>
<dbReference type="Proteomes" id="UP000011014">
    <property type="component" value="Unassembled WGS sequence"/>
</dbReference>
<keyword evidence="2 5" id="KW-0812">Transmembrane</keyword>
<keyword evidence="3 5" id="KW-1133">Transmembrane helix</keyword>
<evidence type="ECO:0000256" key="5">
    <source>
        <dbReference type="SAM" id="Phobius"/>
    </source>
</evidence>
<dbReference type="InterPro" id="IPR017452">
    <property type="entry name" value="GPCR_Rhodpsn_7TM"/>
</dbReference>
<evidence type="ECO:0000256" key="1">
    <source>
        <dbReference type="ARBA" id="ARBA00004370"/>
    </source>
</evidence>
<dbReference type="PROSITE" id="PS50262">
    <property type="entry name" value="G_PROTEIN_RECEP_F1_2"/>
    <property type="match status" value="1"/>
</dbReference>
<dbReference type="GO" id="GO:0004930">
    <property type="term" value="F:G protein-coupled receptor activity"/>
    <property type="evidence" value="ECO:0007669"/>
    <property type="project" value="InterPro"/>
</dbReference>
<dbReference type="EMBL" id="FN654377">
    <property type="protein sequence ID" value="CBY32881.1"/>
    <property type="molecule type" value="Genomic_DNA"/>
</dbReference>
<dbReference type="SUPFAM" id="SSF81321">
    <property type="entry name" value="Family A G protein-coupled receptor-like"/>
    <property type="match status" value="1"/>
</dbReference>
<evidence type="ECO:0000313" key="7">
    <source>
        <dbReference type="EMBL" id="CBY32881.1"/>
    </source>
</evidence>
<feature type="transmembrane region" description="Helical" evidence="5">
    <location>
        <begin position="35"/>
        <end position="58"/>
    </location>
</feature>